<dbReference type="OrthoDB" id="1675670at2"/>
<organism evidence="1 2">
    <name type="scientific">Anaerobacillus alkaliphilus</name>
    <dbReference type="NCBI Taxonomy" id="1548597"/>
    <lineage>
        <taxon>Bacteria</taxon>
        <taxon>Bacillati</taxon>
        <taxon>Bacillota</taxon>
        <taxon>Bacilli</taxon>
        <taxon>Bacillales</taxon>
        <taxon>Bacillaceae</taxon>
        <taxon>Anaerobacillus</taxon>
    </lineage>
</organism>
<protein>
    <submittedName>
        <fullName evidence="1">DUF3231 family protein</fullName>
    </submittedName>
</protein>
<keyword evidence="2" id="KW-1185">Reference proteome</keyword>
<dbReference type="Pfam" id="PF11553">
    <property type="entry name" value="DUF3231"/>
    <property type="match status" value="2"/>
</dbReference>
<dbReference type="AlphaFoldDB" id="A0A4Q0VMY5"/>
<proteinExistence type="predicted"/>
<dbReference type="InterPro" id="IPR021617">
    <property type="entry name" value="DUF3231"/>
</dbReference>
<dbReference type="InterPro" id="IPR012347">
    <property type="entry name" value="Ferritin-like"/>
</dbReference>
<dbReference type="EMBL" id="QOUX01000047">
    <property type="protein sequence ID" value="RXI96326.1"/>
    <property type="molecule type" value="Genomic_DNA"/>
</dbReference>
<comment type="caution">
    <text evidence="1">The sequence shown here is derived from an EMBL/GenBank/DDBJ whole genome shotgun (WGS) entry which is preliminary data.</text>
</comment>
<evidence type="ECO:0000313" key="1">
    <source>
        <dbReference type="EMBL" id="RXI96326.1"/>
    </source>
</evidence>
<gene>
    <name evidence="1" type="ORF">DS745_21625</name>
</gene>
<sequence>MWRTYMREEKNVRLTSSEISVVWSSFQNNSFSICILKYFLANVDDPDIKSVVQFALDISVQNLNFSKEILQNDNQPLPIGFTDEDVNPTVQRLFSDSFYLYYLKNMSKVGLSVYGVALAIAAHADVRQYLSQAIQTSTQLYNKTAEVLLNKGLFVRPPYITTPNHVDFVDNKSYLGGVLNINNRPLNVIEITHIEANVETNALGKTLMVGLAQVAKSKNVRNYCLRGKEIAGKHVQVFAKMLTEDDLPSPMPWDLEVTDSTVSPFSDKLIMFHSSLIIASSISNYATASAASLRTDIATSYVRLSAEVAQFAKDGVDIMIKNAWLEQPPQIPDHKGLAK</sequence>
<dbReference type="Proteomes" id="UP000290649">
    <property type="component" value="Unassembled WGS sequence"/>
</dbReference>
<accession>A0A4Q0VMY5</accession>
<evidence type="ECO:0000313" key="2">
    <source>
        <dbReference type="Proteomes" id="UP000290649"/>
    </source>
</evidence>
<name>A0A4Q0VMY5_9BACI</name>
<dbReference type="Gene3D" id="1.20.1260.10">
    <property type="match status" value="2"/>
</dbReference>
<reference evidence="1 2" key="1">
    <citation type="journal article" date="2019" name="Int. J. Syst. Evol. Microbiol.">
        <title>Anaerobacillus alkaliphilus sp. nov., a novel alkaliphilic and moderately halophilic bacterium.</title>
        <authorList>
            <person name="Borsodi A.K."/>
            <person name="Aszalos J.M."/>
            <person name="Bihari P."/>
            <person name="Nagy I."/>
            <person name="Schumann P."/>
            <person name="Sproer C."/>
            <person name="Kovacs A.L."/>
            <person name="Boka K."/>
            <person name="Dobosy P."/>
            <person name="Ovari M."/>
            <person name="Szili-Kovacs T."/>
            <person name="Toth E."/>
        </authorList>
    </citation>
    <scope>NUCLEOTIDE SEQUENCE [LARGE SCALE GENOMIC DNA]</scope>
    <source>
        <strain evidence="1 2">B16-10</strain>
    </source>
</reference>